<name>A0A9D0YZZ5_9FIRM</name>
<organism evidence="2 3">
    <name type="scientific">Candidatus Faecenecus gallistercoris</name>
    <dbReference type="NCBI Taxonomy" id="2840793"/>
    <lineage>
        <taxon>Bacteria</taxon>
        <taxon>Bacillati</taxon>
        <taxon>Bacillota</taxon>
        <taxon>Bacillota incertae sedis</taxon>
        <taxon>Candidatus Faecenecus</taxon>
    </lineage>
</organism>
<dbReference type="EMBL" id="DVFU01000118">
    <property type="protein sequence ID" value="HIQ65306.1"/>
    <property type="molecule type" value="Genomic_DNA"/>
</dbReference>
<comment type="caution">
    <text evidence="2">The sequence shown here is derived from an EMBL/GenBank/DDBJ whole genome shotgun (WGS) entry which is preliminary data.</text>
</comment>
<dbReference type="Pfam" id="PF12323">
    <property type="entry name" value="HTH_OrfB_IS605"/>
    <property type="match status" value="1"/>
</dbReference>
<proteinExistence type="predicted"/>
<feature type="domain" description="Transposase putative helix-turn-helix" evidence="1">
    <location>
        <begin position="1"/>
        <end position="39"/>
    </location>
</feature>
<reference evidence="2" key="1">
    <citation type="submission" date="2020-10" db="EMBL/GenBank/DDBJ databases">
        <authorList>
            <person name="Gilroy R."/>
        </authorList>
    </citation>
    <scope>NUCLEOTIDE SEQUENCE</scope>
    <source>
        <strain evidence="2">CHK165-10780</strain>
    </source>
</reference>
<protein>
    <submittedName>
        <fullName evidence="2">Helix-turn-helix domain-containing protein</fullName>
    </submittedName>
</protein>
<evidence type="ECO:0000259" key="1">
    <source>
        <dbReference type="Pfam" id="PF12323"/>
    </source>
</evidence>
<gene>
    <name evidence="2" type="ORF">IAC85_06170</name>
</gene>
<feature type="non-terminal residue" evidence="2">
    <location>
        <position position="70"/>
    </location>
</feature>
<dbReference type="AlphaFoldDB" id="A0A9D0YZZ5"/>
<dbReference type="InterPro" id="IPR021027">
    <property type="entry name" value="Transposase_put_HTH"/>
</dbReference>
<accession>A0A9D0YZZ5</accession>
<evidence type="ECO:0000313" key="2">
    <source>
        <dbReference type="EMBL" id="HIQ65306.1"/>
    </source>
</evidence>
<evidence type="ECO:0000313" key="3">
    <source>
        <dbReference type="Proteomes" id="UP000886725"/>
    </source>
</evidence>
<sequence length="70" mass="8683">MYKSYQFRIYPNKQQIIMIQKTFGCTRFVYNHYLEKRKEEQLTSFDMIKELPNLYPEYPFLKEVDSCSLR</sequence>
<reference evidence="2" key="2">
    <citation type="journal article" date="2021" name="PeerJ">
        <title>Extensive microbial diversity within the chicken gut microbiome revealed by metagenomics and culture.</title>
        <authorList>
            <person name="Gilroy R."/>
            <person name="Ravi A."/>
            <person name="Getino M."/>
            <person name="Pursley I."/>
            <person name="Horton D.L."/>
            <person name="Alikhan N.F."/>
            <person name="Baker D."/>
            <person name="Gharbi K."/>
            <person name="Hall N."/>
            <person name="Watson M."/>
            <person name="Adriaenssens E.M."/>
            <person name="Foster-Nyarko E."/>
            <person name="Jarju S."/>
            <person name="Secka A."/>
            <person name="Antonio M."/>
            <person name="Oren A."/>
            <person name="Chaudhuri R.R."/>
            <person name="La Ragione R."/>
            <person name="Hildebrand F."/>
            <person name="Pallen M.J."/>
        </authorList>
    </citation>
    <scope>NUCLEOTIDE SEQUENCE</scope>
    <source>
        <strain evidence="2">CHK165-10780</strain>
    </source>
</reference>
<dbReference type="Proteomes" id="UP000886725">
    <property type="component" value="Unassembled WGS sequence"/>
</dbReference>